<evidence type="ECO:0000313" key="2">
    <source>
        <dbReference type="Proteomes" id="UP000192596"/>
    </source>
</evidence>
<organism evidence="1 2">
    <name type="scientific">Cryoendolithus antarcticus</name>
    <dbReference type="NCBI Taxonomy" id="1507870"/>
    <lineage>
        <taxon>Eukaryota</taxon>
        <taxon>Fungi</taxon>
        <taxon>Dikarya</taxon>
        <taxon>Ascomycota</taxon>
        <taxon>Pezizomycotina</taxon>
        <taxon>Dothideomycetes</taxon>
        <taxon>Dothideomycetidae</taxon>
        <taxon>Cladosporiales</taxon>
        <taxon>Cladosporiaceae</taxon>
        <taxon>Cryoendolithus</taxon>
    </lineage>
</organism>
<gene>
    <name evidence="1" type="ORF">B0A48_18564</name>
</gene>
<comment type="caution">
    <text evidence="1">The sequence shown here is derived from an EMBL/GenBank/DDBJ whole genome shotgun (WGS) entry which is preliminary data.</text>
</comment>
<dbReference type="AlphaFoldDB" id="A0A1V8S8E3"/>
<keyword evidence="2" id="KW-1185">Reference proteome</keyword>
<evidence type="ECO:0000313" key="1">
    <source>
        <dbReference type="EMBL" id="OQN95267.1"/>
    </source>
</evidence>
<sequence>MSGRSLSAIEAAHATAIGSLISLRDRIKNYPVFINTTSGLLISFTIDQTRKDRMIRTDPGMADIIDKALEAITAANDAYKSVAATGYYVDDMPLLSALHNSAMSLPASNPASLQEEMQEKAAACTEAFKEANGCLDRMPPH</sequence>
<dbReference type="Proteomes" id="UP000192596">
    <property type="component" value="Unassembled WGS sequence"/>
</dbReference>
<proteinExistence type="predicted"/>
<reference evidence="2" key="1">
    <citation type="submission" date="2017-03" db="EMBL/GenBank/DDBJ databases">
        <title>Genomes of endolithic fungi from Antarctica.</title>
        <authorList>
            <person name="Coleine C."/>
            <person name="Masonjones S."/>
            <person name="Stajich J.E."/>
        </authorList>
    </citation>
    <scope>NUCLEOTIDE SEQUENCE [LARGE SCALE GENOMIC DNA]</scope>
    <source>
        <strain evidence="2">CCFEE 5527</strain>
    </source>
</reference>
<accession>A0A1V8S8E3</accession>
<dbReference type="EMBL" id="NAJO01000117">
    <property type="protein sequence ID" value="OQN95267.1"/>
    <property type="molecule type" value="Genomic_DNA"/>
</dbReference>
<name>A0A1V8S8E3_9PEZI</name>
<protein>
    <submittedName>
        <fullName evidence="1">Uncharacterized protein</fullName>
    </submittedName>
</protein>
<dbReference type="InParanoid" id="A0A1V8S8E3"/>